<evidence type="ECO:0000313" key="1">
    <source>
        <dbReference type="EMBL" id="VEL42286.1"/>
    </source>
</evidence>
<dbReference type="Proteomes" id="UP000784294">
    <property type="component" value="Unassembled WGS sequence"/>
</dbReference>
<comment type="caution">
    <text evidence="1">The sequence shown here is derived from an EMBL/GenBank/DDBJ whole genome shotgun (WGS) entry which is preliminary data.</text>
</comment>
<sequence>MKSACESKSVSLACSGREGRCLRETRRSTEKFDLEPVVLRLDLSRYGTSRRGPKPGDRAWPRLYGIICQSDACTAKHPHEGFEIG</sequence>
<reference evidence="1" key="1">
    <citation type="submission" date="2018-11" db="EMBL/GenBank/DDBJ databases">
        <authorList>
            <consortium name="Pathogen Informatics"/>
        </authorList>
    </citation>
    <scope>NUCLEOTIDE SEQUENCE</scope>
</reference>
<keyword evidence="2" id="KW-1185">Reference proteome</keyword>
<gene>
    <name evidence="1" type="ORF">PXEA_LOCUS35726</name>
</gene>
<name>A0A3S5B7E5_9PLAT</name>
<organism evidence="1 2">
    <name type="scientific">Protopolystoma xenopodis</name>
    <dbReference type="NCBI Taxonomy" id="117903"/>
    <lineage>
        <taxon>Eukaryota</taxon>
        <taxon>Metazoa</taxon>
        <taxon>Spiralia</taxon>
        <taxon>Lophotrochozoa</taxon>
        <taxon>Platyhelminthes</taxon>
        <taxon>Monogenea</taxon>
        <taxon>Polyopisthocotylea</taxon>
        <taxon>Polystomatidea</taxon>
        <taxon>Polystomatidae</taxon>
        <taxon>Protopolystoma</taxon>
    </lineage>
</organism>
<dbReference type="AlphaFoldDB" id="A0A3S5B7E5"/>
<evidence type="ECO:0000313" key="2">
    <source>
        <dbReference type="Proteomes" id="UP000784294"/>
    </source>
</evidence>
<accession>A0A3S5B7E5</accession>
<dbReference type="EMBL" id="CAAALY010273603">
    <property type="protein sequence ID" value="VEL42286.1"/>
    <property type="molecule type" value="Genomic_DNA"/>
</dbReference>
<protein>
    <submittedName>
        <fullName evidence="1">Uncharacterized protein</fullName>
    </submittedName>
</protein>
<proteinExistence type="predicted"/>